<dbReference type="EMBL" id="PKMF04000036">
    <property type="protein sequence ID" value="KAK7856482.1"/>
    <property type="molecule type" value="Genomic_DNA"/>
</dbReference>
<name>A0AAW0M0Z5_QUESU</name>
<reference evidence="1 2" key="1">
    <citation type="journal article" date="2018" name="Sci. Data">
        <title>The draft genome sequence of cork oak.</title>
        <authorList>
            <person name="Ramos A.M."/>
            <person name="Usie A."/>
            <person name="Barbosa P."/>
            <person name="Barros P.M."/>
            <person name="Capote T."/>
            <person name="Chaves I."/>
            <person name="Simoes F."/>
            <person name="Abreu I."/>
            <person name="Carrasquinho I."/>
            <person name="Faro C."/>
            <person name="Guimaraes J.B."/>
            <person name="Mendonca D."/>
            <person name="Nobrega F."/>
            <person name="Rodrigues L."/>
            <person name="Saibo N.J.M."/>
            <person name="Varela M.C."/>
            <person name="Egas C."/>
            <person name="Matos J."/>
            <person name="Miguel C.M."/>
            <person name="Oliveira M.M."/>
            <person name="Ricardo C.P."/>
            <person name="Goncalves S."/>
        </authorList>
    </citation>
    <scope>NUCLEOTIDE SEQUENCE [LARGE SCALE GENOMIC DNA]</scope>
    <source>
        <strain evidence="2">cv. HL8</strain>
    </source>
</reference>
<evidence type="ECO:0000313" key="1">
    <source>
        <dbReference type="EMBL" id="KAK7856482.1"/>
    </source>
</evidence>
<dbReference type="AlphaFoldDB" id="A0AAW0M0Z5"/>
<accession>A0AAW0M0Z5</accession>
<sequence>MANKVKTIGDSLKRINDTANGFGLIRAGSVNDNPEIISSHQVTDSFLDHSGVNSIFKRRSQKIAHIYFRRCCTWH</sequence>
<protein>
    <submittedName>
        <fullName evidence="1">Uncharacterized protein</fullName>
    </submittedName>
</protein>
<gene>
    <name evidence="1" type="ORF">CFP56_023155</name>
</gene>
<organism evidence="1 2">
    <name type="scientific">Quercus suber</name>
    <name type="common">Cork oak</name>
    <dbReference type="NCBI Taxonomy" id="58331"/>
    <lineage>
        <taxon>Eukaryota</taxon>
        <taxon>Viridiplantae</taxon>
        <taxon>Streptophyta</taxon>
        <taxon>Embryophyta</taxon>
        <taxon>Tracheophyta</taxon>
        <taxon>Spermatophyta</taxon>
        <taxon>Magnoliopsida</taxon>
        <taxon>eudicotyledons</taxon>
        <taxon>Gunneridae</taxon>
        <taxon>Pentapetalae</taxon>
        <taxon>rosids</taxon>
        <taxon>fabids</taxon>
        <taxon>Fagales</taxon>
        <taxon>Fagaceae</taxon>
        <taxon>Quercus</taxon>
    </lineage>
</organism>
<evidence type="ECO:0000313" key="2">
    <source>
        <dbReference type="Proteomes" id="UP000237347"/>
    </source>
</evidence>
<keyword evidence="2" id="KW-1185">Reference proteome</keyword>
<comment type="caution">
    <text evidence="1">The sequence shown here is derived from an EMBL/GenBank/DDBJ whole genome shotgun (WGS) entry which is preliminary data.</text>
</comment>
<dbReference type="Proteomes" id="UP000237347">
    <property type="component" value="Unassembled WGS sequence"/>
</dbReference>
<proteinExistence type="predicted"/>